<dbReference type="HOGENOM" id="CLU_060907_2_0_9"/>
<accession>R3TLI9</accession>
<comment type="similarity">
    <text evidence="2">Belongs to the ABC-4 integral membrane protein family. HrtB subfamily.</text>
</comment>
<comment type="caution">
    <text evidence="13">The sequence shown here is derived from an EMBL/GenBank/DDBJ whole genome shotgun (WGS) entry which is preliminary data.</text>
</comment>
<keyword evidence="5" id="KW-0813">Transport</keyword>
<feature type="transmembrane region" description="Helical" evidence="11">
    <location>
        <begin position="328"/>
        <end position="350"/>
    </location>
</feature>
<evidence type="ECO:0000313" key="14">
    <source>
        <dbReference type="Proteomes" id="UP000013785"/>
    </source>
</evidence>
<evidence type="ECO:0000256" key="6">
    <source>
        <dbReference type="ARBA" id="ARBA00022475"/>
    </source>
</evidence>
<dbReference type="GO" id="GO:0005886">
    <property type="term" value="C:plasma membrane"/>
    <property type="evidence" value="ECO:0007669"/>
    <property type="project" value="UniProtKB-SubCell"/>
</dbReference>
<evidence type="ECO:0000256" key="10">
    <source>
        <dbReference type="ARBA" id="ARBA00024973"/>
    </source>
</evidence>
<keyword evidence="6" id="KW-1003">Cell membrane</keyword>
<dbReference type="EMBL" id="AJAT01000017">
    <property type="protein sequence ID" value="EOL42339.1"/>
    <property type="molecule type" value="Genomic_DNA"/>
</dbReference>
<name>R3TLI9_9ENTE</name>
<dbReference type="PATRIC" id="fig|1158610.3.peg.2673"/>
<dbReference type="OrthoDB" id="384327at2"/>
<comment type="subunit">
    <text evidence="3">The complex is composed of two ATP-binding proteins (HrtA), two transmembrane proteins (HrtB) and a solute-binding protein.</text>
</comment>
<keyword evidence="14" id="KW-1185">Reference proteome</keyword>
<evidence type="ECO:0000256" key="2">
    <source>
        <dbReference type="ARBA" id="ARBA00008697"/>
    </source>
</evidence>
<dbReference type="PANTHER" id="PTHR43738">
    <property type="entry name" value="ABC TRANSPORTER, MEMBRANE PROTEIN"/>
    <property type="match status" value="1"/>
</dbReference>
<feature type="transmembrane region" description="Helical" evidence="11">
    <location>
        <begin position="242"/>
        <end position="267"/>
    </location>
</feature>
<evidence type="ECO:0000256" key="5">
    <source>
        <dbReference type="ARBA" id="ARBA00022448"/>
    </source>
</evidence>
<evidence type="ECO:0000256" key="7">
    <source>
        <dbReference type="ARBA" id="ARBA00022692"/>
    </source>
</evidence>
<evidence type="ECO:0000256" key="4">
    <source>
        <dbReference type="ARBA" id="ARBA00016962"/>
    </source>
</evidence>
<dbReference type="Pfam" id="PF02687">
    <property type="entry name" value="FtsX"/>
    <property type="match status" value="1"/>
</dbReference>
<organism evidence="13 14">
    <name type="scientific">Enterococcus phoeniculicola ATCC BAA-412</name>
    <dbReference type="NCBI Taxonomy" id="1158610"/>
    <lineage>
        <taxon>Bacteria</taxon>
        <taxon>Bacillati</taxon>
        <taxon>Bacillota</taxon>
        <taxon>Bacilli</taxon>
        <taxon>Lactobacillales</taxon>
        <taxon>Enterococcaceae</taxon>
        <taxon>Enterococcus</taxon>
    </lineage>
</organism>
<dbReference type="STRING" id="154621.RV11_GL001889"/>
<protein>
    <recommendedName>
        <fullName evidence="4">Putative hemin transport system permease protein HrtB</fullName>
    </recommendedName>
</protein>
<evidence type="ECO:0000256" key="1">
    <source>
        <dbReference type="ARBA" id="ARBA00004651"/>
    </source>
</evidence>
<reference evidence="13 14" key="1">
    <citation type="submission" date="2013-02" db="EMBL/GenBank/DDBJ databases">
        <title>The Genome Sequence of Enterococcus phoeniculicola BAA-412.</title>
        <authorList>
            <consortium name="The Broad Institute Genome Sequencing Platform"/>
            <consortium name="The Broad Institute Genome Sequencing Center for Infectious Disease"/>
            <person name="Earl A.M."/>
            <person name="Gilmore M.S."/>
            <person name="Lebreton F."/>
            <person name="Walker B."/>
            <person name="Young S.K."/>
            <person name="Zeng Q."/>
            <person name="Gargeya S."/>
            <person name="Fitzgerald M."/>
            <person name="Haas B."/>
            <person name="Abouelleil A."/>
            <person name="Alvarado L."/>
            <person name="Arachchi H.M."/>
            <person name="Berlin A.M."/>
            <person name="Chapman S.B."/>
            <person name="Dewar J."/>
            <person name="Goldberg J."/>
            <person name="Griggs A."/>
            <person name="Gujja S."/>
            <person name="Hansen M."/>
            <person name="Howarth C."/>
            <person name="Imamovic A."/>
            <person name="Larimer J."/>
            <person name="McCowan C."/>
            <person name="Murphy C."/>
            <person name="Neiman D."/>
            <person name="Pearson M."/>
            <person name="Priest M."/>
            <person name="Roberts A."/>
            <person name="Saif S."/>
            <person name="Shea T."/>
            <person name="Sisk P."/>
            <person name="Sykes S."/>
            <person name="Wortman J."/>
            <person name="Nusbaum C."/>
            <person name="Birren B."/>
        </authorList>
    </citation>
    <scope>NUCLEOTIDE SEQUENCE [LARGE SCALE GENOMIC DNA]</scope>
    <source>
        <strain evidence="13 14">ATCC BAA-412</strain>
    </source>
</reference>
<feature type="domain" description="ABC3 transporter permease C-terminal" evidence="12">
    <location>
        <begin position="247"/>
        <end position="358"/>
    </location>
</feature>
<dbReference type="RefSeq" id="WP_010769326.1">
    <property type="nucleotide sequence ID" value="NZ_ASWE01000001.1"/>
</dbReference>
<feature type="transmembrane region" description="Helical" evidence="11">
    <location>
        <begin position="15"/>
        <end position="39"/>
    </location>
</feature>
<dbReference type="InterPro" id="IPR003838">
    <property type="entry name" value="ABC3_permease_C"/>
</dbReference>
<evidence type="ECO:0000256" key="8">
    <source>
        <dbReference type="ARBA" id="ARBA00022989"/>
    </source>
</evidence>
<dbReference type="InterPro" id="IPR051125">
    <property type="entry name" value="ABC-4/HrtB_transporter"/>
</dbReference>
<sequence>MFLAWNEIRYSKLRYSLIVGVMFLIAYLVFFLTGLAFGLAQDNRTAVDKWNADGIILSEESNANINMSMLPIKMENEVKGKEVAILGQTAGVIQRTDDEKKDEKIDVRFFGIHPDEFLMPEVTEGRAFTKDNEAIADSSLKEENNIQLNDTVKLAGSEEIIKIVGFTSNAKFSVAPVLYTTVDTYQKLRFEKVDTTENARVNAIVVRGENHSLKKVSVSEDTLEIIPIKTFINELPGYNAQVLTFGFMIGFLIVIAAIVIGIFIYVLTMQKTMIFGVMKAQGISSRYIASSVIIQTALLAFLGVAIGLLGTVGTSLVLPVAVPFESNWLFYGTIAALMLLVAILGAFFSVRTVVKVDPLKAIG</sequence>
<dbReference type="PANTHER" id="PTHR43738:SF1">
    <property type="entry name" value="HEMIN TRANSPORT SYSTEM PERMEASE PROTEIN HRTB-RELATED"/>
    <property type="match status" value="1"/>
</dbReference>
<dbReference type="eggNOG" id="COG0577">
    <property type="taxonomic scope" value="Bacteria"/>
</dbReference>
<evidence type="ECO:0000256" key="3">
    <source>
        <dbReference type="ARBA" id="ARBA00011131"/>
    </source>
</evidence>
<feature type="transmembrane region" description="Helical" evidence="11">
    <location>
        <begin position="287"/>
        <end position="308"/>
    </location>
</feature>
<dbReference type="AlphaFoldDB" id="R3TLI9"/>
<proteinExistence type="inferred from homology"/>
<evidence type="ECO:0000256" key="11">
    <source>
        <dbReference type="SAM" id="Phobius"/>
    </source>
</evidence>
<keyword evidence="7 11" id="KW-0812">Transmembrane</keyword>
<keyword evidence="8 11" id="KW-1133">Transmembrane helix</keyword>
<dbReference type="Proteomes" id="UP000013785">
    <property type="component" value="Unassembled WGS sequence"/>
</dbReference>
<keyword evidence="9 11" id="KW-0472">Membrane</keyword>
<evidence type="ECO:0000256" key="9">
    <source>
        <dbReference type="ARBA" id="ARBA00023136"/>
    </source>
</evidence>
<evidence type="ECO:0000313" key="13">
    <source>
        <dbReference type="EMBL" id="EOL42339.1"/>
    </source>
</evidence>
<gene>
    <name evidence="13" type="ORF">UC3_02691</name>
</gene>
<evidence type="ECO:0000259" key="12">
    <source>
        <dbReference type="Pfam" id="PF02687"/>
    </source>
</evidence>
<comment type="subcellular location">
    <subcellularLocation>
        <location evidence="1">Cell membrane</location>
        <topology evidence="1">Multi-pass membrane protein</topology>
    </subcellularLocation>
</comment>
<comment type="function">
    <text evidence="10">Part of the ABC transporter complex hrt involved in hemin import. Responsible for the translocation of the substrate across the membrane.</text>
</comment>